<protein>
    <submittedName>
        <fullName evidence="2">Uncharacterized protein</fullName>
    </submittedName>
</protein>
<keyword evidence="1" id="KW-0812">Transmembrane</keyword>
<keyword evidence="1" id="KW-1133">Transmembrane helix</keyword>
<organism evidence="2 3">
    <name type="scientific">Kwoniella heveanensis BCC8398</name>
    <dbReference type="NCBI Taxonomy" id="1296120"/>
    <lineage>
        <taxon>Eukaryota</taxon>
        <taxon>Fungi</taxon>
        <taxon>Dikarya</taxon>
        <taxon>Basidiomycota</taxon>
        <taxon>Agaricomycotina</taxon>
        <taxon>Tremellomycetes</taxon>
        <taxon>Tremellales</taxon>
        <taxon>Cryptococcaceae</taxon>
        <taxon>Kwoniella</taxon>
    </lineage>
</organism>
<feature type="transmembrane region" description="Helical" evidence="1">
    <location>
        <begin position="109"/>
        <end position="129"/>
    </location>
</feature>
<evidence type="ECO:0000313" key="2">
    <source>
        <dbReference type="EMBL" id="OCF34750.1"/>
    </source>
</evidence>
<sequence>MPSSQVHVLHASSGDYTCAPPPPTKKSSDDHCCFENTLCASYVCGASILDNSQVQTYAESNTTWCNIIAASADISYTSSYNSTCGGTAMNCIYAREYFASSAQRVYGELHLAGTIGLAWMLAATFMGWLGRTS</sequence>
<dbReference type="AlphaFoldDB" id="A0A1B9GUN0"/>
<evidence type="ECO:0000313" key="3">
    <source>
        <dbReference type="Proteomes" id="UP000092666"/>
    </source>
</evidence>
<keyword evidence="1" id="KW-0472">Membrane</keyword>
<reference evidence="2 3" key="1">
    <citation type="submission" date="2013-07" db="EMBL/GenBank/DDBJ databases">
        <title>The Genome Sequence of Cryptococcus heveanensis BCC8398.</title>
        <authorList>
            <consortium name="The Broad Institute Genome Sequencing Platform"/>
            <person name="Cuomo C."/>
            <person name="Litvintseva A."/>
            <person name="Chen Y."/>
            <person name="Heitman J."/>
            <person name="Sun S."/>
            <person name="Springer D."/>
            <person name="Dromer F."/>
            <person name="Young S.K."/>
            <person name="Zeng Q."/>
            <person name="Gargeya S."/>
            <person name="Fitzgerald M."/>
            <person name="Abouelleil A."/>
            <person name="Alvarado L."/>
            <person name="Berlin A.M."/>
            <person name="Chapman S.B."/>
            <person name="Dewar J."/>
            <person name="Goldberg J."/>
            <person name="Griggs A."/>
            <person name="Gujja S."/>
            <person name="Hansen M."/>
            <person name="Howarth C."/>
            <person name="Imamovic A."/>
            <person name="Larimer J."/>
            <person name="McCowan C."/>
            <person name="Murphy C."/>
            <person name="Pearson M."/>
            <person name="Priest M."/>
            <person name="Roberts A."/>
            <person name="Saif S."/>
            <person name="Shea T."/>
            <person name="Sykes S."/>
            <person name="Wortman J."/>
            <person name="Nusbaum C."/>
            <person name="Birren B."/>
        </authorList>
    </citation>
    <scope>NUCLEOTIDE SEQUENCE [LARGE SCALE GENOMIC DNA]</scope>
    <source>
        <strain evidence="2 3">BCC8398</strain>
    </source>
</reference>
<accession>A0A1B9GUN0</accession>
<reference evidence="3" key="2">
    <citation type="submission" date="2013-12" db="EMBL/GenBank/DDBJ databases">
        <title>Evolution of pathogenesis and genome organization in the Tremellales.</title>
        <authorList>
            <person name="Cuomo C."/>
            <person name="Litvintseva A."/>
            <person name="Heitman J."/>
            <person name="Chen Y."/>
            <person name="Sun S."/>
            <person name="Springer D."/>
            <person name="Dromer F."/>
            <person name="Young S."/>
            <person name="Zeng Q."/>
            <person name="Chapman S."/>
            <person name="Gujja S."/>
            <person name="Saif S."/>
            <person name="Birren B."/>
        </authorList>
    </citation>
    <scope>NUCLEOTIDE SEQUENCE [LARGE SCALE GENOMIC DNA]</scope>
    <source>
        <strain evidence="3">BCC8398</strain>
    </source>
</reference>
<dbReference type="Proteomes" id="UP000092666">
    <property type="component" value="Unassembled WGS sequence"/>
</dbReference>
<dbReference type="EMBL" id="KV700123">
    <property type="protein sequence ID" value="OCF34750.1"/>
    <property type="molecule type" value="Genomic_DNA"/>
</dbReference>
<keyword evidence="3" id="KW-1185">Reference proteome</keyword>
<gene>
    <name evidence="2" type="ORF">I316_03292</name>
</gene>
<name>A0A1B9GUN0_9TREE</name>
<proteinExistence type="predicted"/>
<evidence type="ECO:0000256" key="1">
    <source>
        <dbReference type="SAM" id="Phobius"/>
    </source>
</evidence>